<evidence type="ECO:0000256" key="4">
    <source>
        <dbReference type="ARBA" id="ARBA00038652"/>
    </source>
</evidence>
<reference evidence="6 7" key="1">
    <citation type="submission" date="2020-08" db="EMBL/GenBank/DDBJ databases">
        <title>Genomic Encyclopedia of Archaeal and Bacterial Type Strains, Phase II (KMG-II): from individual species to whole genera.</title>
        <authorList>
            <person name="Goeker M."/>
        </authorList>
    </citation>
    <scope>NUCLEOTIDE SEQUENCE [LARGE SCALE GENOMIC DNA]</scope>
    <source>
        <strain evidence="6 7">DSM 23288</strain>
    </source>
</reference>
<evidence type="ECO:0000256" key="3">
    <source>
        <dbReference type="ARBA" id="ARBA00023125"/>
    </source>
</evidence>
<keyword evidence="2" id="KW-0680">Restriction system</keyword>
<dbReference type="SUPFAM" id="SSF116734">
    <property type="entry name" value="DNA methylase specificity domain"/>
    <property type="match status" value="2"/>
</dbReference>
<dbReference type="CDD" id="cd17261">
    <property type="entry name" value="RMtype1_S_EcoKI-TRD2-CR2_like"/>
    <property type="match status" value="1"/>
</dbReference>
<name>A0A840I897_9ACTN</name>
<protein>
    <submittedName>
        <fullName evidence="6">Type I restriction enzyme S subunit</fullName>
        <ecNumber evidence="6">3.1.21.3</ecNumber>
    </submittedName>
</protein>
<evidence type="ECO:0000313" key="6">
    <source>
        <dbReference type="EMBL" id="MBB4660473.1"/>
    </source>
</evidence>
<sequence length="420" mass="45802">MKTARLKHLASVVAGQAPPGHSVLPLDEAPNDLPFIQGNGEFGVEHPVPRLACAVATKVAASGDVLVSVRAPVGALNIADAAVGIGRGVAAVKGRRNVLDQRFLWWFMHEARDSLHAVSAGSTYRAVTGSDIGGLMVPVWKVEQQRRIAAFLDRESERIETVQNVIERTMTAVGLAASSAFARHPIVTEAPRVRLRFALSGIEQGWSPECEQRPADPKGWAVMKAGAVNYGVFRPEEHKALPIDVVPRPRYELRLGDLVMSRANTRELAGSAAVVTTLGGWRLLMCDKLYRLHLDQRVAIPDFIALAINSREGRDQIEALTSGASGSMQNISQDIVRGLLLPRPSIAEQRMVVEDLARMSYRATRVSQCGSDLRSALLNYREALIHEAVTGKLDVSRISESEMDERLHAATENRLDEVVA</sequence>
<evidence type="ECO:0000259" key="5">
    <source>
        <dbReference type="Pfam" id="PF01420"/>
    </source>
</evidence>
<dbReference type="GO" id="GO:0009035">
    <property type="term" value="F:type I site-specific deoxyribonuclease activity"/>
    <property type="evidence" value="ECO:0007669"/>
    <property type="project" value="UniProtKB-EC"/>
</dbReference>
<evidence type="ECO:0000256" key="2">
    <source>
        <dbReference type="ARBA" id="ARBA00022747"/>
    </source>
</evidence>
<dbReference type="RefSeq" id="WP_183337829.1">
    <property type="nucleotide sequence ID" value="NZ_JACHNU010000001.1"/>
</dbReference>
<organism evidence="6 7">
    <name type="scientific">Conexibacter arvalis</name>
    <dbReference type="NCBI Taxonomy" id="912552"/>
    <lineage>
        <taxon>Bacteria</taxon>
        <taxon>Bacillati</taxon>
        <taxon>Actinomycetota</taxon>
        <taxon>Thermoleophilia</taxon>
        <taxon>Solirubrobacterales</taxon>
        <taxon>Conexibacteraceae</taxon>
        <taxon>Conexibacter</taxon>
    </lineage>
</organism>
<proteinExistence type="inferred from homology"/>
<accession>A0A840I897</accession>
<keyword evidence="3" id="KW-0238">DNA-binding</keyword>
<dbReference type="InterPro" id="IPR051212">
    <property type="entry name" value="Type-I_RE_S_subunit"/>
</dbReference>
<keyword evidence="6" id="KW-0378">Hydrolase</keyword>
<dbReference type="AlphaFoldDB" id="A0A840I897"/>
<dbReference type="Pfam" id="PF01420">
    <property type="entry name" value="Methylase_S"/>
    <property type="match status" value="1"/>
</dbReference>
<comment type="subunit">
    <text evidence="4">The methyltransferase is composed of M and S polypeptides.</text>
</comment>
<dbReference type="PANTHER" id="PTHR43140:SF1">
    <property type="entry name" value="TYPE I RESTRICTION ENZYME ECOKI SPECIFICITY SUBUNIT"/>
    <property type="match status" value="1"/>
</dbReference>
<dbReference type="PANTHER" id="PTHR43140">
    <property type="entry name" value="TYPE-1 RESTRICTION ENZYME ECOKI SPECIFICITY PROTEIN"/>
    <property type="match status" value="1"/>
</dbReference>
<dbReference type="InterPro" id="IPR000055">
    <property type="entry name" value="Restrct_endonuc_typeI_TRD"/>
</dbReference>
<dbReference type="InterPro" id="IPR044946">
    <property type="entry name" value="Restrct_endonuc_typeI_TRD_sf"/>
</dbReference>
<comment type="similarity">
    <text evidence="1">Belongs to the type-I restriction system S methylase family.</text>
</comment>
<dbReference type="EMBL" id="JACHNU010000001">
    <property type="protein sequence ID" value="MBB4660473.1"/>
    <property type="molecule type" value="Genomic_DNA"/>
</dbReference>
<comment type="caution">
    <text evidence="6">The sequence shown here is derived from an EMBL/GenBank/DDBJ whole genome shotgun (WGS) entry which is preliminary data.</text>
</comment>
<dbReference type="Proteomes" id="UP000585272">
    <property type="component" value="Unassembled WGS sequence"/>
</dbReference>
<feature type="domain" description="Type I restriction modification DNA specificity" evidence="5">
    <location>
        <begin position="61"/>
        <end position="163"/>
    </location>
</feature>
<gene>
    <name evidence="6" type="ORF">BDZ31_000046</name>
</gene>
<dbReference type="Gene3D" id="3.90.220.20">
    <property type="entry name" value="DNA methylase specificity domains"/>
    <property type="match status" value="2"/>
</dbReference>
<evidence type="ECO:0000256" key="1">
    <source>
        <dbReference type="ARBA" id="ARBA00010923"/>
    </source>
</evidence>
<keyword evidence="7" id="KW-1185">Reference proteome</keyword>
<dbReference type="EC" id="3.1.21.3" evidence="6"/>
<dbReference type="GO" id="GO:0003677">
    <property type="term" value="F:DNA binding"/>
    <property type="evidence" value="ECO:0007669"/>
    <property type="project" value="UniProtKB-KW"/>
</dbReference>
<dbReference type="GO" id="GO:0009307">
    <property type="term" value="P:DNA restriction-modification system"/>
    <property type="evidence" value="ECO:0007669"/>
    <property type="project" value="UniProtKB-KW"/>
</dbReference>
<evidence type="ECO:0000313" key="7">
    <source>
        <dbReference type="Proteomes" id="UP000585272"/>
    </source>
</evidence>